<evidence type="ECO:0000259" key="10">
    <source>
        <dbReference type="Pfam" id="PF21082"/>
    </source>
</evidence>
<dbReference type="EMBL" id="FMSH01000005">
    <property type="protein sequence ID" value="SCU73340.1"/>
    <property type="molecule type" value="Genomic_DNA"/>
</dbReference>
<dbReference type="InterPro" id="IPR045275">
    <property type="entry name" value="MscS_archaea/bacteria_type"/>
</dbReference>
<comment type="subcellular location">
    <subcellularLocation>
        <location evidence="7">Cell inner membrane</location>
        <topology evidence="7">Multi-pass membrane protein</topology>
    </subcellularLocation>
    <subcellularLocation>
        <location evidence="1">Cell membrane</location>
        <topology evidence="1">Multi-pass membrane protein</topology>
    </subcellularLocation>
</comment>
<keyword evidence="7" id="KW-0813">Transport</keyword>
<feature type="region of interest" description="Disordered" evidence="8">
    <location>
        <begin position="559"/>
        <end position="580"/>
    </location>
</feature>
<dbReference type="Pfam" id="PF00924">
    <property type="entry name" value="MS_channel_2nd"/>
    <property type="match status" value="1"/>
</dbReference>
<dbReference type="Gene3D" id="1.10.287.1260">
    <property type="match status" value="1"/>
</dbReference>
<dbReference type="InterPro" id="IPR010920">
    <property type="entry name" value="LSM_dom_sf"/>
</dbReference>
<keyword evidence="7" id="KW-0406">Ion transport</keyword>
<feature type="compositionally biased region" description="Basic residues" evidence="8">
    <location>
        <begin position="571"/>
        <end position="580"/>
    </location>
</feature>
<comment type="similarity">
    <text evidence="2 7">Belongs to the MscS (TC 1.A.23) family.</text>
</comment>
<keyword evidence="6 7" id="KW-0472">Membrane</keyword>
<keyword evidence="4 7" id="KW-0812">Transmembrane</keyword>
<dbReference type="InterPro" id="IPR006685">
    <property type="entry name" value="MscS_channel_2nd"/>
</dbReference>
<dbReference type="Gene3D" id="3.30.70.100">
    <property type="match status" value="1"/>
</dbReference>
<dbReference type="PANTHER" id="PTHR30221">
    <property type="entry name" value="SMALL-CONDUCTANCE MECHANOSENSITIVE CHANNEL"/>
    <property type="match status" value="1"/>
</dbReference>
<keyword evidence="3" id="KW-1003">Cell membrane</keyword>
<feature type="domain" description="Mechanosensitive ion channel MscS" evidence="9">
    <location>
        <begin position="369"/>
        <end position="436"/>
    </location>
</feature>
<dbReference type="PANTHER" id="PTHR30221:SF18">
    <property type="entry name" value="SLL0590 PROTEIN"/>
    <property type="match status" value="1"/>
</dbReference>
<feature type="transmembrane region" description="Helical" evidence="7">
    <location>
        <begin position="165"/>
        <end position="187"/>
    </location>
</feature>
<keyword evidence="5 7" id="KW-1133">Transmembrane helix</keyword>
<organism evidence="11">
    <name type="scientific">Cupriavidus necator</name>
    <name type="common">Alcaligenes eutrophus</name>
    <name type="synonym">Ralstonia eutropha</name>
    <dbReference type="NCBI Taxonomy" id="106590"/>
    <lineage>
        <taxon>Bacteria</taxon>
        <taxon>Pseudomonadati</taxon>
        <taxon>Pseudomonadota</taxon>
        <taxon>Betaproteobacteria</taxon>
        <taxon>Burkholderiales</taxon>
        <taxon>Burkholderiaceae</taxon>
        <taxon>Cupriavidus</taxon>
    </lineage>
</organism>
<feature type="transmembrane region" description="Helical" evidence="7">
    <location>
        <begin position="356"/>
        <end position="382"/>
    </location>
</feature>
<feature type="transmembrane region" description="Helical" evidence="7">
    <location>
        <begin position="327"/>
        <end position="344"/>
    </location>
</feature>
<evidence type="ECO:0000256" key="1">
    <source>
        <dbReference type="ARBA" id="ARBA00004651"/>
    </source>
</evidence>
<comment type="caution">
    <text evidence="7">Lacks conserved residue(s) required for the propagation of feature annotation.</text>
</comment>
<evidence type="ECO:0000256" key="4">
    <source>
        <dbReference type="ARBA" id="ARBA00022692"/>
    </source>
</evidence>
<dbReference type="InterPro" id="IPR011066">
    <property type="entry name" value="MscS_channel_C_sf"/>
</dbReference>
<evidence type="ECO:0000313" key="11">
    <source>
        <dbReference type="EMBL" id="SCU73340.1"/>
    </source>
</evidence>
<protein>
    <recommendedName>
        <fullName evidence="7">Small-conductance mechanosensitive channel</fullName>
    </recommendedName>
</protein>
<name>A0A1K0J601_CUPNE</name>
<evidence type="ECO:0000259" key="9">
    <source>
        <dbReference type="Pfam" id="PF00924"/>
    </source>
</evidence>
<evidence type="ECO:0000256" key="3">
    <source>
        <dbReference type="ARBA" id="ARBA00022475"/>
    </source>
</evidence>
<gene>
    <name evidence="11" type="ORF">CNECB9_1020013</name>
</gene>
<dbReference type="GO" id="GO:0008381">
    <property type="term" value="F:mechanosensitive monoatomic ion channel activity"/>
    <property type="evidence" value="ECO:0007669"/>
    <property type="project" value="InterPro"/>
</dbReference>
<proteinExistence type="inferred from homology"/>
<dbReference type="SUPFAM" id="SSF82689">
    <property type="entry name" value="Mechanosensitive channel protein MscS (YggB), C-terminal domain"/>
    <property type="match status" value="1"/>
</dbReference>
<dbReference type="InterPro" id="IPR049278">
    <property type="entry name" value="MS_channel_C"/>
</dbReference>
<comment type="subunit">
    <text evidence="7">Homoheptamer.</text>
</comment>
<dbReference type="InterPro" id="IPR023408">
    <property type="entry name" value="MscS_beta-dom_sf"/>
</dbReference>
<evidence type="ECO:0000256" key="6">
    <source>
        <dbReference type="ARBA" id="ARBA00023136"/>
    </source>
</evidence>
<evidence type="ECO:0000256" key="2">
    <source>
        <dbReference type="ARBA" id="ARBA00008017"/>
    </source>
</evidence>
<comment type="function">
    <text evidence="7">Mechanosensitive channel that participates in the regulation of osmotic pressure changes within the cell, opening in response to stretch forces in the membrane lipid bilayer, without the need for other proteins. Contributes to normal resistance to hypoosmotic shock. Forms an ion channel of 1.0 nanosiemens conductance with a slight preference for anions.</text>
</comment>
<reference evidence="11" key="1">
    <citation type="submission" date="2016-09" db="EMBL/GenBank/DDBJ databases">
        <authorList>
            <person name="Capua I."/>
            <person name="De Benedictis P."/>
            <person name="Joannis T."/>
            <person name="Lombin L.H."/>
            <person name="Cattoli G."/>
        </authorList>
    </citation>
    <scope>NUCLEOTIDE SEQUENCE</scope>
    <source>
        <strain evidence="11">B9</strain>
    </source>
</reference>
<evidence type="ECO:0000256" key="8">
    <source>
        <dbReference type="SAM" id="MobiDB-lite"/>
    </source>
</evidence>
<evidence type="ECO:0000256" key="5">
    <source>
        <dbReference type="ARBA" id="ARBA00022989"/>
    </source>
</evidence>
<dbReference type="AlphaFoldDB" id="A0A1K0J601"/>
<feature type="transmembrane region" description="Helical" evidence="7">
    <location>
        <begin position="222"/>
        <end position="243"/>
    </location>
</feature>
<accession>A0A1K0J601</accession>
<sequence length="580" mass="62652">METLAVWRRWRRLTAFWIAGLGWVIGALWMQASLAAPASEPAAVQAPIAVRSGAAVELRLMDRPIATMRAEIAGATPAMRVSRAQLVFDDLTESELALPLGQVSGTFGDAPMVAFRLGDRLLFALTSQDLSPEDHLTLEAAATRTAAGLRQAIAARRAHLHWPNLLRGAALSLLGLAVLAALTWGVARAGVALRARLQVALERHLAQRVGGQFDWTGALYQLVARIVQILAIGLVLVLAFAWLEFALELFPLTQPMGDRMGAFIVGLLSQIALSMVSSVPGLVTVAVILLITRAVQRLVSNIFKAVQKGQITVPGMHPETAGATRRLAAVVIWALGFTFAYPYIPGSDSDVFKGLSVLLGFMVTLGSANVVNQLMSGMVVVYSRALRRGDMVCIGDTVGTVASLDALSVKVINLRNEEVTLPNAVVVGSAIHNYTRHGSVRDPRVQEGWQAALISTSVTIGYDTPWRQVHAMLLAAAAEAVHIVPSPTSFVLQRGLSDFYVEYELFCALDHPRNRFYALSALHAAIQDQFNTHGVQIMSPHFMAQPDKTVYVPGTRWYEEPGSPQVDPAARPHRAPSRAA</sequence>
<dbReference type="Pfam" id="PF21082">
    <property type="entry name" value="MS_channel_3rd"/>
    <property type="match status" value="1"/>
</dbReference>
<keyword evidence="7" id="KW-0407">Ion channel</keyword>
<dbReference type="GO" id="GO:0005886">
    <property type="term" value="C:plasma membrane"/>
    <property type="evidence" value="ECO:0007669"/>
    <property type="project" value="UniProtKB-SubCell"/>
</dbReference>
<dbReference type="SUPFAM" id="SSF50182">
    <property type="entry name" value="Sm-like ribonucleoproteins"/>
    <property type="match status" value="1"/>
</dbReference>
<evidence type="ECO:0000256" key="7">
    <source>
        <dbReference type="RuleBase" id="RU369025"/>
    </source>
</evidence>
<dbReference type="Gene3D" id="2.30.30.60">
    <property type="match status" value="1"/>
</dbReference>
<keyword evidence="7" id="KW-0997">Cell inner membrane</keyword>
<feature type="domain" description="Mechanosensitive ion channel MscS C-terminal" evidence="10">
    <location>
        <begin position="454"/>
        <end position="537"/>
    </location>
</feature>
<feature type="transmembrane region" description="Helical" evidence="7">
    <location>
        <begin position="263"/>
        <end position="291"/>
    </location>
</feature>